<dbReference type="AlphaFoldDB" id="A0A1J5QBR2"/>
<dbReference type="GO" id="GO:0031419">
    <property type="term" value="F:cobalamin binding"/>
    <property type="evidence" value="ECO:0007669"/>
    <property type="project" value="InterPro"/>
</dbReference>
<sequence length="170" mass="19084">MLAYETDVTKTVDPFAGSYAIESLTNDLEVEIRRLLDVIEEMGGAAAAIETGFQKSEIERSAYDFAREIDRGERIVVGVNRFQIDEHEPYEPLRLDPKIGETQTQALAQLRASRDKGAHESAMAEFAEAVKREANLLPYIKRALQAKATIGEVCDVMRSEWGVYRPSDVF</sequence>
<organism evidence="2">
    <name type="scientific">mine drainage metagenome</name>
    <dbReference type="NCBI Taxonomy" id="410659"/>
    <lineage>
        <taxon>unclassified sequences</taxon>
        <taxon>metagenomes</taxon>
        <taxon>ecological metagenomes</taxon>
    </lineage>
</organism>
<dbReference type="Gene3D" id="3.20.20.240">
    <property type="entry name" value="Methylmalonyl-CoA mutase"/>
    <property type="match status" value="1"/>
</dbReference>
<dbReference type="EMBL" id="MLJW01000971">
    <property type="protein sequence ID" value="OIQ81094.1"/>
    <property type="molecule type" value="Genomic_DNA"/>
</dbReference>
<accession>A0A1J5QBR2</accession>
<dbReference type="GO" id="GO:0004494">
    <property type="term" value="F:methylmalonyl-CoA mutase activity"/>
    <property type="evidence" value="ECO:0007669"/>
    <property type="project" value="UniProtKB-EC"/>
</dbReference>
<proteinExistence type="predicted"/>
<dbReference type="PANTHER" id="PTHR48101:SF1">
    <property type="entry name" value="METHYLMALONYL-COA MUTASE, LARGE SUBUNIT"/>
    <property type="match status" value="1"/>
</dbReference>
<gene>
    <name evidence="2" type="primary">scpA_28</name>
    <name evidence="2" type="ORF">GALL_371470</name>
</gene>
<evidence type="ECO:0000259" key="1">
    <source>
        <dbReference type="Pfam" id="PF01642"/>
    </source>
</evidence>
<dbReference type="InterPro" id="IPR016176">
    <property type="entry name" value="Cbl-dep_enz_cat"/>
</dbReference>
<reference evidence="2" key="1">
    <citation type="submission" date="2016-10" db="EMBL/GenBank/DDBJ databases">
        <title>Sequence of Gallionella enrichment culture.</title>
        <authorList>
            <person name="Poehlein A."/>
            <person name="Muehling M."/>
            <person name="Daniel R."/>
        </authorList>
    </citation>
    <scope>NUCLEOTIDE SEQUENCE</scope>
</reference>
<evidence type="ECO:0000313" key="2">
    <source>
        <dbReference type="EMBL" id="OIQ81094.1"/>
    </source>
</evidence>
<dbReference type="EC" id="5.4.99.2" evidence="2"/>
<name>A0A1J5QBR2_9ZZZZ</name>
<comment type="caution">
    <text evidence="2">The sequence shown here is derived from an EMBL/GenBank/DDBJ whole genome shotgun (WGS) entry which is preliminary data.</text>
</comment>
<dbReference type="Pfam" id="PF01642">
    <property type="entry name" value="MM_CoA_mutase"/>
    <property type="match status" value="1"/>
</dbReference>
<dbReference type="SUPFAM" id="SSF51703">
    <property type="entry name" value="Cobalamin (vitamin B12)-dependent enzymes"/>
    <property type="match status" value="1"/>
</dbReference>
<dbReference type="PANTHER" id="PTHR48101">
    <property type="entry name" value="METHYLMALONYL-COA MUTASE, MITOCHONDRIAL-RELATED"/>
    <property type="match status" value="1"/>
</dbReference>
<protein>
    <submittedName>
        <fullName evidence="2">Methylmalonyl-CoA mutase</fullName>
        <ecNumber evidence="2">5.4.99.2</ecNumber>
    </submittedName>
</protein>
<feature type="domain" description="Methylmalonyl-CoA mutase alpha/beta chain catalytic" evidence="1">
    <location>
        <begin position="1"/>
        <end position="162"/>
    </location>
</feature>
<keyword evidence="2" id="KW-0413">Isomerase</keyword>
<dbReference type="InterPro" id="IPR006099">
    <property type="entry name" value="MeMalonylCoA_mutase_a/b_cat"/>
</dbReference>